<dbReference type="FunFam" id="3.30.420.10:FF:000019">
    <property type="entry name" value="RNA exonuclease NEF-sp"/>
    <property type="match status" value="1"/>
</dbReference>
<dbReference type="Proteomes" id="UP001497382">
    <property type="component" value="Unassembled WGS sequence"/>
</dbReference>
<dbReference type="SUPFAM" id="SSF53098">
    <property type="entry name" value="Ribonuclease H-like"/>
    <property type="match status" value="1"/>
</dbReference>
<comment type="subcellular location">
    <subcellularLocation>
        <location evidence="1">Nucleus</location>
    </subcellularLocation>
</comment>
<proteinExistence type="inferred from homology"/>
<comment type="caution">
    <text evidence="9">The sequence shown here is derived from an EMBL/GenBank/DDBJ whole genome shotgun (WGS) entry which is preliminary data.</text>
</comment>
<dbReference type="Pfam" id="PF00929">
    <property type="entry name" value="RNase_T"/>
    <property type="match status" value="1"/>
</dbReference>
<evidence type="ECO:0000256" key="3">
    <source>
        <dbReference type="ARBA" id="ARBA00022722"/>
    </source>
</evidence>
<dbReference type="GO" id="GO:0004527">
    <property type="term" value="F:exonuclease activity"/>
    <property type="evidence" value="ECO:0007669"/>
    <property type="project" value="UniProtKB-KW"/>
</dbReference>
<gene>
    <name evidence="9" type="ORF">LARSCL_LOCUS20329</name>
</gene>
<evidence type="ECO:0000256" key="7">
    <source>
        <dbReference type="SAM" id="Coils"/>
    </source>
</evidence>
<evidence type="ECO:0000256" key="1">
    <source>
        <dbReference type="ARBA" id="ARBA00004123"/>
    </source>
</evidence>
<accession>A0AAV2BNN2</accession>
<dbReference type="GO" id="GO:0003676">
    <property type="term" value="F:nucleic acid binding"/>
    <property type="evidence" value="ECO:0007669"/>
    <property type="project" value="InterPro"/>
</dbReference>
<dbReference type="InterPro" id="IPR047021">
    <property type="entry name" value="REXO1/3/4-like"/>
</dbReference>
<evidence type="ECO:0000259" key="8">
    <source>
        <dbReference type="SMART" id="SM00479"/>
    </source>
</evidence>
<organism evidence="9 10">
    <name type="scientific">Larinioides sclopetarius</name>
    <dbReference type="NCBI Taxonomy" id="280406"/>
    <lineage>
        <taxon>Eukaryota</taxon>
        <taxon>Metazoa</taxon>
        <taxon>Ecdysozoa</taxon>
        <taxon>Arthropoda</taxon>
        <taxon>Chelicerata</taxon>
        <taxon>Arachnida</taxon>
        <taxon>Araneae</taxon>
        <taxon>Araneomorphae</taxon>
        <taxon>Entelegynae</taxon>
        <taxon>Araneoidea</taxon>
        <taxon>Araneidae</taxon>
        <taxon>Larinioides</taxon>
    </lineage>
</organism>
<dbReference type="GO" id="GO:0005634">
    <property type="term" value="C:nucleus"/>
    <property type="evidence" value="ECO:0007669"/>
    <property type="project" value="UniProtKB-SubCell"/>
</dbReference>
<protein>
    <recommendedName>
        <fullName evidence="8">Exonuclease domain-containing protein</fullName>
    </recommendedName>
</protein>
<evidence type="ECO:0000256" key="6">
    <source>
        <dbReference type="ARBA" id="ARBA00023242"/>
    </source>
</evidence>
<evidence type="ECO:0000256" key="4">
    <source>
        <dbReference type="ARBA" id="ARBA00022801"/>
    </source>
</evidence>
<name>A0AAV2BNN2_9ARAC</name>
<evidence type="ECO:0000313" key="9">
    <source>
        <dbReference type="EMBL" id="CAL1297497.1"/>
    </source>
</evidence>
<dbReference type="Gene3D" id="3.30.420.10">
    <property type="entry name" value="Ribonuclease H-like superfamily/Ribonuclease H"/>
    <property type="match status" value="1"/>
</dbReference>
<keyword evidence="4" id="KW-0378">Hydrolase</keyword>
<dbReference type="InterPro" id="IPR034922">
    <property type="entry name" value="REX1-like_exo"/>
</dbReference>
<sequence length="598" mass="67345">MDDARKEFMTWTNKKTQRFESKKRKIEALLNLYENEEKKNPPAKKKSKDSLTEDYKFLKEQLKQYVKKPEVEPFFSLLNGGKKAQLSFRDFKLDKASENLEPLFIEDIYQLLLKSVIGHMSPYPLNWAKLDEPQKIEKTVLLVVEGFSKSDVIDNISELNQMTLFPHIVEIVSSNIPFATELSTLHLVTDFHIQAKDTYSSMFSKDQAVKINLSQNCTPPSKLHLLLSPIQMVMENYPFPDNVFQYAKSNGYVFTKKSYSPVNENSPMFAVDCEMCRTSENPSELTRVAVVNEKLETIYHTLVKPEAKITDYMTKYSGITKEMLAGVTIKLSDVQQMLQKLLPTDAILVGQSLNCDLHALKMIHPYVIDTSIIFNSTGIRGKKSSLKSLTQLFLNEVIQSGKNGHNPVEDSIAAMKLVQLKLQNGIGFGDACLVDTSEVKENASEDNSSQASSDVANVAAKYSAPKTVPASEKDNNGFFAKLAQFSKKACVIGSESSLNHYDSNMLNGNIQKVPKPNAEKVVKATLKHIEDNNLVISHLNFDLKSDQDSLAKFNDILREVYEACVDRTMFMVLVSGVDEKNFTDIKSGLFMTVLKRIS</sequence>
<dbReference type="InterPro" id="IPR013520">
    <property type="entry name" value="Ribonucl_H"/>
</dbReference>
<dbReference type="PANTHER" id="PTHR12801">
    <property type="entry name" value="RNA EXONUCLEASE REXO1 / RECO3 FAMILY MEMBER-RELATED"/>
    <property type="match status" value="1"/>
</dbReference>
<reference evidence="9 10" key="1">
    <citation type="submission" date="2024-04" db="EMBL/GenBank/DDBJ databases">
        <authorList>
            <person name="Rising A."/>
            <person name="Reimegard J."/>
            <person name="Sonavane S."/>
            <person name="Akerstrom W."/>
            <person name="Nylinder S."/>
            <person name="Hedman E."/>
            <person name="Kallberg Y."/>
        </authorList>
    </citation>
    <scope>NUCLEOTIDE SEQUENCE [LARGE SCALE GENOMIC DNA]</scope>
</reference>
<keyword evidence="5" id="KW-0269">Exonuclease</keyword>
<evidence type="ECO:0000313" key="10">
    <source>
        <dbReference type="Proteomes" id="UP001497382"/>
    </source>
</evidence>
<evidence type="ECO:0000256" key="5">
    <source>
        <dbReference type="ARBA" id="ARBA00022839"/>
    </source>
</evidence>
<comment type="similarity">
    <text evidence="2">Belongs to the REXO1/REXO3 family.</text>
</comment>
<evidence type="ECO:0000256" key="2">
    <source>
        <dbReference type="ARBA" id="ARBA00006357"/>
    </source>
</evidence>
<feature type="domain" description="Exonuclease" evidence="8">
    <location>
        <begin position="267"/>
        <end position="427"/>
    </location>
</feature>
<dbReference type="InterPro" id="IPR012337">
    <property type="entry name" value="RNaseH-like_sf"/>
</dbReference>
<keyword evidence="10" id="KW-1185">Reference proteome</keyword>
<dbReference type="SMART" id="SM00479">
    <property type="entry name" value="EXOIII"/>
    <property type="match status" value="1"/>
</dbReference>
<dbReference type="AlphaFoldDB" id="A0AAV2BNN2"/>
<dbReference type="EMBL" id="CAXIEN010000427">
    <property type="protein sequence ID" value="CAL1297497.1"/>
    <property type="molecule type" value="Genomic_DNA"/>
</dbReference>
<dbReference type="PANTHER" id="PTHR12801:SF82">
    <property type="entry name" value="RNA EXONUCLEASE 5"/>
    <property type="match status" value="1"/>
</dbReference>
<dbReference type="CDD" id="cd06145">
    <property type="entry name" value="REX1_like"/>
    <property type="match status" value="1"/>
</dbReference>
<keyword evidence="3" id="KW-0540">Nuclease</keyword>
<keyword evidence="6" id="KW-0539">Nucleus</keyword>
<feature type="coiled-coil region" evidence="7">
    <location>
        <begin position="16"/>
        <end position="68"/>
    </location>
</feature>
<dbReference type="InterPro" id="IPR036397">
    <property type="entry name" value="RNaseH_sf"/>
</dbReference>
<keyword evidence="7" id="KW-0175">Coiled coil</keyword>